<evidence type="ECO:0000313" key="1">
    <source>
        <dbReference type="EMBL" id="SSC13630.1"/>
    </source>
</evidence>
<dbReference type="KEGG" id="minf:MESINF_2190"/>
<evidence type="ECO:0000313" key="2">
    <source>
        <dbReference type="Proteomes" id="UP000250796"/>
    </source>
</evidence>
<keyword evidence="2" id="KW-1185">Reference proteome</keyword>
<protein>
    <submittedName>
        <fullName evidence="1">Uncharacterized protein</fullName>
    </submittedName>
</protein>
<accession>A0A7Z7PRN1</accession>
<organism evidence="1 2">
    <name type="scientific">Mesotoga infera</name>
    <dbReference type="NCBI Taxonomy" id="1236046"/>
    <lineage>
        <taxon>Bacteria</taxon>
        <taxon>Thermotogati</taxon>
        <taxon>Thermotogota</taxon>
        <taxon>Thermotogae</taxon>
        <taxon>Kosmotogales</taxon>
        <taxon>Kosmotogaceae</taxon>
        <taxon>Mesotoga</taxon>
    </lineage>
</organism>
<gene>
    <name evidence="1" type="ORF">MESINF_2190</name>
</gene>
<dbReference type="EMBL" id="LS974202">
    <property type="protein sequence ID" value="SSC13630.1"/>
    <property type="molecule type" value="Genomic_DNA"/>
</dbReference>
<sequence length="58" mass="6561">MERRRPRLNLTALFTLSELVLIFIPSDTCVAQAGERFLAPSTSTTQTLHEPTTDRDGW</sequence>
<dbReference type="Proteomes" id="UP000250796">
    <property type="component" value="Chromosome MESINF"/>
</dbReference>
<name>A0A7Z7PRN1_9BACT</name>
<proteinExistence type="predicted"/>
<dbReference type="AlphaFoldDB" id="A0A7Z7PRN1"/>
<reference evidence="1 2" key="1">
    <citation type="submission" date="2017-01" db="EMBL/GenBank/DDBJ databases">
        <authorList>
            <person name="Erauso G."/>
        </authorList>
    </citation>
    <scope>NUCLEOTIDE SEQUENCE [LARGE SCALE GENOMIC DNA]</scope>
    <source>
        <strain evidence="1">MESINF1</strain>
    </source>
</reference>